<dbReference type="EMBL" id="JAZDWU010000007">
    <property type="protein sequence ID" value="KAK9995630.1"/>
    <property type="molecule type" value="Genomic_DNA"/>
</dbReference>
<dbReference type="InterPro" id="IPR036397">
    <property type="entry name" value="RNaseH_sf"/>
</dbReference>
<name>A0AAW2CBG5_9ROSI</name>
<dbReference type="Pfam" id="PF13456">
    <property type="entry name" value="RVT_3"/>
    <property type="match status" value="1"/>
</dbReference>
<reference evidence="2 3" key="1">
    <citation type="submission" date="2024-01" db="EMBL/GenBank/DDBJ databases">
        <title>A telomere-to-telomere, gap-free genome of sweet tea (Lithocarpus litseifolius).</title>
        <authorList>
            <person name="Zhou J."/>
        </authorList>
    </citation>
    <scope>NUCLEOTIDE SEQUENCE [LARGE SCALE GENOMIC DNA]</scope>
    <source>
        <strain evidence="2">Zhou-2022a</strain>
        <tissue evidence="2">Leaf</tissue>
    </source>
</reference>
<dbReference type="CDD" id="cd06222">
    <property type="entry name" value="RNase_H_like"/>
    <property type="match status" value="1"/>
</dbReference>
<gene>
    <name evidence="2" type="ORF">SO802_020316</name>
</gene>
<dbReference type="PANTHER" id="PTHR47074:SF48">
    <property type="entry name" value="POLYNUCLEOTIDYL TRANSFERASE, RIBONUCLEASE H-LIKE SUPERFAMILY PROTEIN"/>
    <property type="match status" value="1"/>
</dbReference>
<organism evidence="2 3">
    <name type="scientific">Lithocarpus litseifolius</name>
    <dbReference type="NCBI Taxonomy" id="425828"/>
    <lineage>
        <taxon>Eukaryota</taxon>
        <taxon>Viridiplantae</taxon>
        <taxon>Streptophyta</taxon>
        <taxon>Embryophyta</taxon>
        <taxon>Tracheophyta</taxon>
        <taxon>Spermatophyta</taxon>
        <taxon>Magnoliopsida</taxon>
        <taxon>eudicotyledons</taxon>
        <taxon>Gunneridae</taxon>
        <taxon>Pentapetalae</taxon>
        <taxon>rosids</taxon>
        <taxon>fabids</taxon>
        <taxon>Fagales</taxon>
        <taxon>Fagaceae</taxon>
        <taxon>Lithocarpus</taxon>
    </lineage>
</organism>
<dbReference type="InterPro" id="IPR002156">
    <property type="entry name" value="RNaseH_domain"/>
</dbReference>
<feature type="domain" description="RNase H type-1" evidence="1">
    <location>
        <begin position="13"/>
        <end position="119"/>
    </location>
</feature>
<dbReference type="PANTHER" id="PTHR47074">
    <property type="entry name" value="BNAC02G40300D PROTEIN"/>
    <property type="match status" value="1"/>
</dbReference>
<sequence length="143" mass="15467">MPFIMMLAALHLKVIIRDHSGTTVGALNKLLPSAFPASIIEAFALLQGVLFAAKMGSTKAIFESDALDPIQAVNTNENGGVLGHILQDIRSSALVFKRSSFQHLKRDGNRVAHELARDAKLRLLAVGSREAMEAETEMDTNQG</sequence>
<dbReference type="Gene3D" id="3.30.420.10">
    <property type="entry name" value="Ribonuclease H-like superfamily/Ribonuclease H"/>
    <property type="match status" value="1"/>
</dbReference>
<evidence type="ECO:0000313" key="3">
    <source>
        <dbReference type="Proteomes" id="UP001459277"/>
    </source>
</evidence>
<evidence type="ECO:0000313" key="2">
    <source>
        <dbReference type="EMBL" id="KAK9995630.1"/>
    </source>
</evidence>
<dbReference type="InterPro" id="IPR052929">
    <property type="entry name" value="RNase_H-like_EbsB-rel"/>
</dbReference>
<dbReference type="InterPro" id="IPR044730">
    <property type="entry name" value="RNase_H-like_dom_plant"/>
</dbReference>
<protein>
    <recommendedName>
        <fullName evidence="1">RNase H type-1 domain-containing protein</fullName>
    </recommendedName>
</protein>
<dbReference type="Proteomes" id="UP001459277">
    <property type="component" value="Unassembled WGS sequence"/>
</dbReference>
<dbReference type="GO" id="GO:0003676">
    <property type="term" value="F:nucleic acid binding"/>
    <property type="evidence" value="ECO:0007669"/>
    <property type="project" value="InterPro"/>
</dbReference>
<proteinExistence type="predicted"/>
<comment type="caution">
    <text evidence="2">The sequence shown here is derived from an EMBL/GenBank/DDBJ whole genome shotgun (WGS) entry which is preliminary data.</text>
</comment>
<dbReference type="GO" id="GO:0004523">
    <property type="term" value="F:RNA-DNA hybrid ribonuclease activity"/>
    <property type="evidence" value="ECO:0007669"/>
    <property type="project" value="InterPro"/>
</dbReference>
<dbReference type="AlphaFoldDB" id="A0AAW2CBG5"/>
<accession>A0AAW2CBG5</accession>
<evidence type="ECO:0000259" key="1">
    <source>
        <dbReference type="Pfam" id="PF13456"/>
    </source>
</evidence>
<keyword evidence="3" id="KW-1185">Reference proteome</keyword>